<protein>
    <submittedName>
        <fullName evidence="3">Uncharacterized protein</fullName>
    </submittedName>
</protein>
<accession>A0A6J5LKE5</accession>
<reference evidence="3" key="1">
    <citation type="submission" date="2020-04" db="EMBL/GenBank/DDBJ databases">
        <authorList>
            <person name="Chiriac C."/>
            <person name="Salcher M."/>
            <person name="Ghai R."/>
            <person name="Kavagutti S V."/>
        </authorList>
    </citation>
    <scope>NUCLEOTIDE SEQUENCE</scope>
</reference>
<evidence type="ECO:0000313" key="3">
    <source>
        <dbReference type="EMBL" id="CAB4133823.1"/>
    </source>
</evidence>
<sequence length="35" mass="3780">MFKLTDEQKVTILDVSAAIVIGVVIALLMVYGLSK</sequence>
<name>A0A6J5LKE5_9CAUD</name>
<gene>
    <name evidence="3" type="ORF">UFOVP262_37</name>
    <name evidence="2" type="ORF">UFOVP90_3</name>
</gene>
<evidence type="ECO:0000313" key="2">
    <source>
        <dbReference type="EMBL" id="CAB4126536.1"/>
    </source>
</evidence>
<keyword evidence="1" id="KW-1133">Transmembrane helix</keyword>
<dbReference type="EMBL" id="LR796202">
    <property type="protein sequence ID" value="CAB4126536.1"/>
    <property type="molecule type" value="Genomic_DNA"/>
</dbReference>
<feature type="transmembrane region" description="Helical" evidence="1">
    <location>
        <begin position="12"/>
        <end position="33"/>
    </location>
</feature>
<evidence type="ECO:0000256" key="1">
    <source>
        <dbReference type="SAM" id="Phobius"/>
    </source>
</evidence>
<organism evidence="3">
    <name type="scientific">uncultured Caudovirales phage</name>
    <dbReference type="NCBI Taxonomy" id="2100421"/>
    <lineage>
        <taxon>Viruses</taxon>
        <taxon>Duplodnaviria</taxon>
        <taxon>Heunggongvirae</taxon>
        <taxon>Uroviricota</taxon>
        <taxon>Caudoviricetes</taxon>
        <taxon>Peduoviridae</taxon>
        <taxon>Maltschvirus</taxon>
        <taxon>Maltschvirus maltsch</taxon>
    </lineage>
</organism>
<dbReference type="EMBL" id="LR796276">
    <property type="protein sequence ID" value="CAB4133823.1"/>
    <property type="molecule type" value="Genomic_DNA"/>
</dbReference>
<keyword evidence="1" id="KW-0472">Membrane</keyword>
<proteinExistence type="predicted"/>
<keyword evidence="1" id="KW-0812">Transmembrane</keyword>